<accession>A0AAF0U334</accession>
<evidence type="ECO:0000313" key="2">
    <source>
        <dbReference type="Proteomes" id="UP001234989"/>
    </source>
</evidence>
<feature type="non-terminal residue" evidence="1">
    <location>
        <position position="37"/>
    </location>
</feature>
<organism evidence="1 2">
    <name type="scientific">Solanum verrucosum</name>
    <dbReference type="NCBI Taxonomy" id="315347"/>
    <lineage>
        <taxon>Eukaryota</taxon>
        <taxon>Viridiplantae</taxon>
        <taxon>Streptophyta</taxon>
        <taxon>Embryophyta</taxon>
        <taxon>Tracheophyta</taxon>
        <taxon>Spermatophyta</taxon>
        <taxon>Magnoliopsida</taxon>
        <taxon>eudicotyledons</taxon>
        <taxon>Gunneridae</taxon>
        <taxon>Pentapetalae</taxon>
        <taxon>asterids</taxon>
        <taxon>lamiids</taxon>
        <taxon>Solanales</taxon>
        <taxon>Solanaceae</taxon>
        <taxon>Solanoideae</taxon>
        <taxon>Solaneae</taxon>
        <taxon>Solanum</taxon>
    </lineage>
</organism>
<reference evidence="1" key="1">
    <citation type="submission" date="2023-08" db="EMBL/GenBank/DDBJ databases">
        <title>A de novo genome assembly of Solanum verrucosum Schlechtendal, a Mexican diploid species geographically isolated from the other diploid A-genome species in potato relatives.</title>
        <authorList>
            <person name="Hosaka K."/>
        </authorList>
    </citation>
    <scope>NUCLEOTIDE SEQUENCE</scope>
    <source>
        <tissue evidence="1">Young leaves</tissue>
    </source>
</reference>
<dbReference type="AlphaFoldDB" id="A0AAF0U334"/>
<dbReference type="EMBL" id="CP133618">
    <property type="protein sequence ID" value="WMV38321.1"/>
    <property type="molecule type" value="Genomic_DNA"/>
</dbReference>
<name>A0AAF0U334_SOLVR</name>
<protein>
    <submittedName>
        <fullName evidence="1">Uncharacterized protein</fullName>
    </submittedName>
</protein>
<sequence length="37" mass="4489">MQARYPYGRMPIMNFCSNRGVVEQKNGHRKREHPWLT</sequence>
<proteinExistence type="predicted"/>
<dbReference type="Proteomes" id="UP001234989">
    <property type="component" value="Chromosome 7"/>
</dbReference>
<keyword evidence="2" id="KW-1185">Reference proteome</keyword>
<evidence type="ECO:0000313" key="1">
    <source>
        <dbReference type="EMBL" id="WMV38321.1"/>
    </source>
</evidence>
<gene>
    <name evidence="1" type="ORF">MTR67_031706</name>
</gene>